<keyword evidence="6" id="KW-1133">Transmembrane helix</keyword>
<dbReference type="SUPFAM" id="SSF48726">
    <property type="entry name" value="Immunoglobulin"/>
    <property type="match status" value="2"/>
</dbReference>
<dbReference type="InterPro" id="IPR003599">
    <property type="entry name" value="Ig_sub"/>
</dbReference>
<keyword evidence="11" id="KW-1185">Reference proteome</keyword>
<dbReference type="SMART" id="SM00409">
    <property type="entry name" value="IG"/>
    <property type="match status" value="2"/>
</dbReference>
<dbReference type="InterPro" id="IPR011071">
    <property type="entry name" value="Lyase_8-like_C"/>
</dbReference>
<dbReference type="InterPro" id="IPR011042">
    <property type="entry name" value="6-blade_b-propeller_TolB-like"/>
</dbReference>
<protein>
    <submittedName>
        <fullName evidence="10">Uncharacterized protein</fullName>
    </submittedName>
</protein>
<evidence type="ECO:0000256" key="1">
    <source>
        <dbReference type="ARBA" id="ARBA00004613"/>
    </source>
</evidence>
<gene>
    <name evidence="10" type="ORF">AW736_09110</name>
</gene>
<dbReference type="SUPFAM" id="SSF49785">
    <property type="entry name" value="Galactose-binding domain-like"/>
    <property type="match status" value="1"/>
</dbReference>
<dbReference type="SUPFAM" id="SSF49265">
    <property type="entry name" value="Fibronectin type III"/>
    <property type="match status" value="2"/>
</dbReference>
<dbReference type="InterPro" id="IPR005084">
    <property type="entry name" value="CBM6"/>
</dbReference>
<dbReference type="InterPro" id="IPR008979">
    <property type="entry name" value="Galactose-bd-like_sf"/>
</dbReference>
<dbReference type="GO" id="GO:0003824">
    <property type="term" value="F:catalytic activity"/>
    <property type="evidence" value="ECO:0007669"/>
    <property type="project" value="UniProtKB-ARBA"/>
</dbReference>
<proteinExistence type="predicted"/>
<dbReference type="GO" id="GO:0005576">
    <property type="term" value="C:extracellular region"/>
    <property type="evidence" value="ECO:0007669"/>
    <property type="project" value="UniProtKB-SubCell"/>
</dbReference>
<evidence type="ECO:0000256" key="5">
    <source>
        <dbReference type="SAM" id="MobiDB-lite"/>
    </source>
</evidence>
<sequence length="1600" mass="169251">MYLIHALYPYDAQRIIDAIPADIRPYVVLNLAMRAANGDGYEVADAWLNTCAQNGIWAMVQPSSGVDNSMSDTDLTNYEKLYQKYPNMVGYNFCEQTWGFDNTSFAQRLGFYCQLLSLADTYGGYLYINDCFSLSNTAWNSISKFKASQDFANRTKTYKANFIFGNKFTHSYGYYDNQSGALGVFLSGHAGNYAVRFDQFAWGWSGRGQVFGVENPTGRMEGYGYNTLLACPEVVQGVPIVEEMLLHGAAVIDGPEVPEYSSIYYNGEQTPTFKNMISDIFRKVLDGTIRIPLANEVATRAKIAYVPMVGVNPPADFYTGLYEMDGQREINRTWFKKTGRYPAIPVLFSNAAYETSMFSSANVVVSSTLSSRWPTQQAKVNEFNSLFPVDSTGDLFAGRFANKWLTYNPYINTDQDANGVLMLKYNTCASLDLTYTAHTLGVVTENAGSISIYLNNYRSDKSQMWADYPDGVPTSQESNYLLHPVDSQLRTSVIKVNGATSQPSFTLTERGSHKPSTASDTWSGGVYTLTINHNGPVDVMIQCSGSATGRPTVPATVTVTAPSAPPSYKVSPYMRVYAVGFSGQSGVDAERYDEIGLNVKSISNGDWIKFSNVDFGSGATGFIARASGTEGGNIELRLDSPSGTLIGTCVVASTGSDHTWKTFPSEVNSSTATGVHDLYLRFTGNSSSSLFKLASWQFGSADTPPFAPDDHTAAVVANGRVLVSWAAVAGATGYNVKRSLNSGGPYITVAAGITGTSHTDTDVSNGVTYYYVISAVNANGEGPDSTEMSLLIQRVLSPVADTYVKNGGSAGSNYGTLPSMEVKYDSTLNSGLTRESFLRFDVSGLASALNAQLRLVPVAADNLNPVINYEFVSDDSWLETGLNWNNQVSGSGEILATSTTCIAGDPIVFDVTNRFRIEAAGDGSLSLRISAPAPGGRWVSFATRENSTISYRPIIEYLLPGPSVPAGLGAAVADNGLVQLAWNAAAGATSYVVKRATNAGGPYAIVASGITTTSHADDSLTGLQSYYYVVSALNAENQSGDSAEAGVVSGGLGTLDASTTVVVGGSTSLTAAAEGNPTPAYHWQISTDGGVNWSYLVEDAHHAGANTATLVITDATPEKHGSRYRYEAANTYGAVTSNATTLTVEAPPAPPAPPVSQQAVTTGHAATFTVTSTGNPAPTYRWQVSTDGGANWVNLTNDTHHDGTHTSSLLVKNATASMSGNRYRCIVENVHGTQTSAAGTLIVAPAHFTEPVALVLDASRNLYVADAASHTIQKITAQLACSPFAGASGLPGSTDSTGTSARFNQPRALVLNQTGDIFVADAGNGSIRKINTNGAVTTLATGFSAPKGIALDAAGNAYVADSAANTIHRVTPDGVVTRYAGTAGQSGSTEGIGAAARFTAPTHTLVDNAGYLFIADTGNHVLRTVAQSGTILIYAGQAGMTGIADGPIQQALLNQPQGMAADSDNNLYFADTGNHTIRMIGDLDEVLTIAGKPGTAGLRDGIEQDALFNQPASVVYDGNGNLYVADTGNAAIRKIVLATGQVTTLVLTTATTTGTNSGTSPSPDTGNNSGGGGGSVSLWYFVLFTMFAAIRLGWRWKNKR</sequence>
<feature type="transmembrane region" description="Helical" evidence="6">
    <location>
        <begin position="1577"/>
        <end position="1594"/>
    </location>
</feature>
<comment type="subcellular location">
    <subcellularLocation>
        <location evidence="1">Secreted</location>
    </subcellularLocation>
</comment>
<dbReference type="InterPro" id="IPR001258">
    <property type="entry name" value="NHL_repeat"/>
</dbReference>
<dbReference type="GO" id="GO:0005975">
    <property type="term" value="P:carbohydrate metabolic process"/>
    <property type="evidence" value="ECO:0007669"/>
    <property type="project" value="InterPro"/>
</dbReference>
<keyword evidence="6" id="KW-0472">Membrane</keyword>
<accession>A0A178IFY9</accession>
<feature type="compositionally biased region" description="Low complexity" evidence="5">
    <location>
        <begin position="1551"/>
        <end position="1567"/>
    </location>
</feature>
<comment type="caution">
    <text evidence="10">The sequence shown here is derived from an EMBL/GenBank/DDBJ whole genome shotgun (WGS) entry which is preliminary data.</text>
</comment>
<feature type="domain" description="CBM6" evidence="9">
    <location>
        <begin position="574"/>
        <end position="699"/>
    </location>
</feature>
<keyword evidence="6" id="KW-0812">Transmembrane</keyword>
<name>A0A178IFY9_9BACT</name>
<dbReference type="InterPro" id="IPR036179">
    <property type="entry name" value="Ig-like_dom_sf"/>
</dbReference>
<dbReference type="InterPro" id="IPR013190">
    <property type="entry name" value="GH98_C"/>
</dbReference>
<dbReference type="Gene3D" id="2.60.120.260">
    <property type="entry name" value="Galactose-binding domain-like"/>
    <property type="match status" value="1"/>
</dbReference>
<dbReference type="Pfam" id="PF13927">
    <property type="entry name" value="Ig_3"/>
    <property type="match status" value="1"/>
</dbReference>
<dbReference type="SMART" id="SM00060">
    <property type="entry name" value="FN3"/>
    <property type="match status" value="2"/>
</dbReference>
<evidence type="ECO:0000313" key="10">
    <source>
        <dbReference type="EMBL" id="OAM88932.1"/>
    </source>
</evidence>
<evidence type="ECO:0000259" key="9">
    <source>
        <dbReference type="PROSITE" id="PS51175"/>
    </source>
</evidence>
<evidence type="ECO:0000256" key="3">
    <source>
        <dbReference type="ARBA" id="ARBA00022729"/>
    </source>
</evidence>
<dbReference type="InterPro" id="IPR006584">
    <property type="entry name" value="Cellulose-bd_IV"/>
</dbReference>
<dbReference type="PROSITE" id="PS50835">
    <property type="entry name" value="IG_LIKE"/>
    <property type="match status" value="1"/>
</dbReference>
<feature type="domain" description="Ig-like" evidence="7">
    <location>
        <begin position="1147"/>
        <end position="1244"/>
    </location>
</feature>
<dbReference type="CDD" id="cd00063">
    <property type="entry name" value="FN3"/>
    <property type="match status" value="1"/>
</dbReference>
<dbReference type="STRING" id="1184151.AW736_09110"/>
<dbReference type="Gene3D" id="2.120.10.30">
    <property type="entry name" value="TolB, C-terminal domain"/>
    <property type="match status" value="2"/>
</dbReference>
<dbReference type="SMART" id="SM00606">
    <property type="entry name" value="CBD_IV"/>
    <property type="match status" value="1"/>
</dbReference>
<dbReference type="Pfam" id="PF24517">
    <property type="entry name" value="CBM96"/>
    <property type="match status" value="1"/>
</dbReference>
<dbReference type="InterPro" id="IPR013191">
    <property type="entry name" value="GH98_central"/>
</dbReference>
<dbReference type="Pfam" id="PF03422">
    <property type="entry name" value="CBM_6"/>
    <property type="match status" value="1"/>
</dbReference>
<evidence type="ECO:0000259" key="7">
    <source>
        <dbReference type="PROSITE" id="PS50835"/>
    </source>
</evidence>
<dbReference type="Gene3D" id="2.40.10.500">
    <property type="match status" value="1"/>
</dbReference>
<dbReference type="InterPro" id="IPR036116">
    <property type="entry name" value="FN3_sf"/>
</dbReference>
<dbReference type="Proteomes" id="UP000078486">
    <property type="component" value="Unassembled WGS sequence"/>
</dbReference>
<dbReference type="Pfam" id="PF08306">
    <property type="entry name" value="Glyco_hydro_98M"/>
    <property type="match status" value="1"/>
</dbReference>
<evidence type="ECO:0000256" key="6">
    <source>
        <dbReference type="SAM" id="Phobius"/>
    </source>
</evidence>
<dbReference type="Pfam" id="PF01436">
    <property type="entry name" value="NHL"/>
    <property type="match status" value="2"/>
</dbReference>
<evidence type="ECO:0000313" key="11">
    <source>
        <dbReference type="Proteomes" id="UP000078486"/>
    </source>
</evidence>
<dbReference type="Gene3D" id="2.60.220.10">
    <property type="entry name" value="Polysaccharide lyase family 8-like, C-terminal"/>
    <property type="match status" value="1"/>
</dbReference>
<dbReference type="InterPro" id="IPR013783">
    <property type="entry name" value="Ig-like_fold"/>
</dbReference>
<dbReference type="Gene3D" id="3.20.20.80">
    <property type="entry name" value="Glycosidases"/>
    <property type="match status" value="1"/>
</dbReference>
<dbReference type="InterPro" id="IPR003961">
    <property type="entry name" value="FN3_dom"/>
</dbReference>
<keyword evidence="4" id="KW-0677">Repeat</keyword>
<dbReference type="GO" id="GO:0030246">
    <property type="term" value="F:carbohydrate binding"/>
    <property type="evidence" value="ECO:0007669"/>
    <property type="project" value="InterPro"/>
</dbReference>
<evidence type="ECO:0000256" key="2">
    <source>
        <dbReference type="ARBA" id="ARBA00022525"/>
    </source>
</evidence>
<evidence type="ECO:0000256" key="4">
    <source>
        <dbReference type="ARBA" id="ARBA00022737"/>
    </source>
</evidence>
<evidence type="ECO:0000259" key="8">
    <source>
        <dbReference type="PROSITE" id="PS50853"/>
    </source>
</evidence>
<dbReference type="InterPro" id="IPR007110">
    <property type="entry name" value="Ig-like_dom"/>
</dbReference>
<dbReference type="CDD" id="cd04084">
    <property type="entry name" value="CBM6_xylanase-like"/>
    <property type="match status" value="1"/>
</dbReference>
<dbReference type="InterPro" id="IPR055372">
    <property type="entry name" value="CBM96"/>
</dbReference>
<dbReference type="PROSITE" id="PS51175">
    <property type="entry name" value="CBM6"/>
    <property type="match status" value="1"/>
</dbReference>
<keyword evidence="3" id="KW-0732">Signal</keyword>
<feature type="domain" description="Fibronectin type-III" evidence="8">
    <location>
        <begin position="707"/>
        <end position="795"/>
    </location>
</feature>
<dbReference type="PANTHER" id="PTHR13833:SF71">
    <property type="entry name" value="NHL DOMAIN-CONTAINING PROTEIN"/>
    <property type="match status" value="1"/>
</dbReference>
<dbReference type="Pfam" id="PF08307">
    <property type="entry name" value="Glyco_hydro_98C"/>
    <property type="match status" value="1"/>
</dbReference>
<dbReference type="EMBL" id="LRRQ01000113">
    <property type="protein sequence ID" value="OAM88932.1"/>
    <property type="molecule type" value="Genomic_DNA"/>
</dbReference>
<dbReference type="PROSITE" id="PS50853">
    <property type="entry name" value="FN3"/>
    <property type="match status" value="1"/>
</dbReference>
<dbReference type="SUPFAM" id="SSF101898">
    <property type="entry name" value="NHL repeat"/>
    <property type="match status" value="1"/>
</dbReference>
<feature type="region of interest" description="Disordered" evidence="5">
    <location>
        <begin position="1551"/>
        <end position="1570"/>
    </location>
</feature>
<keyword evidence="2" id="KW-0964">Secreted</keyword>
<organism evidence="10 11">
    <name type="scientific">Termitidicoccus mucosus</name>
    <dbReference type="NCBI Taxonomy" id="1184151"/>
    <lineage>
        <taxon>Bacteria</taxon>
        <taxon>Pseudomonadati</taxon>
        <taxon>Verrucomicrobiota</taxon>
        <taxon>Opitutia</taxon>
        <taxon>Opitutales</taxon>
        <taxon>Opitutaceae</taxon>
        <taxon>Termitidicoccus</taxon>
    </lineage>
</organism>
<reference evidence="10 11" key="1">
    <citation type="submission" date="2016-01" db="EMBL/GenBank/DDBJ databases">
        <title>High potential of lignocellulose degradation of a new Verrucomicrobia species.</title>
        <authorList>
            <person name="Wang Y."/>
            <person name="Shi Y."/>
            <person name="Qiu Z."/>
            <person name="Liu S."/>
            <person name="Yang H."/>
        </authorList>
    </citation>
    <scope>NUCLEOTIDE SEQUENCE [LARGE SCALE GENOMIC DNA]</scope>
    <source>
        <strain evidence="10 11">TSB47</strain>
    </source>
</reference>
<dbReference type="CDD" id="cd00096">
    <property type="entry name" value="Ig"/>
    <property type="match status" value="1"/>
</dbReference>
<dbReference type="Gene3D" id="2.60.40.10">
    <property type="entry name" value="Immunoglobulins"/>
    <property type="match status" value="4"/>
</dbReference>
<dbReference type="PANTHER" id="PTHR13833">
    <property type="match status" value="1"/>
</dbReference>